<evidence type="ECO:0000256" key="3">
    <source>
        <dbReference type="ARBA" id="ARBA00022723"/>
    </source>
</evidence>
<dbReference type="Gene3D" id="1.20.120.50">
    <property type="entry name" value="Hemerythrin-like"/>
    <property type="match status" value="1"/>
</dbReference>
<evidence type="ECO:0000256" key="1">
    <source>
        <dbReference type="ARBA" id="ARBA00010587"/>
    </source>
</evidence>
<dbReference type="InterPro" id="IPR016131">
    <property type="entry name" value="Haemerythrin_Fe_BS"/>
</dbReference>
<gene>
    <name evidence="6" type="ORF">TSA66_04280</name>
</gene>
<evidence type="ECO:0000259" key="5">
    <source>
        <dbReference type="Pfam" id="PF01814"/>
    </source>
</evidence>
<dbReference type="InterPro" id="IPR012827">
    <property type="entry name" value="Hemerythrin_metal-bd"/>
</dbReference>
<dbReference type="InterPro" id="IPR012312">
    <property type="entry name" value="Hemerythrin-like"/>
</dbReference>
<protein>
    <recommendedName>
        <fullName evidence="5">Hemerythrin-like domain-containing protein</fullName>
    </recommendedName>
</protein>
<dbReference type="NCBIfam" id="NF033749">
    <property type="entry name" value="bact_hemeryth"/>
    <property type="match status" value="1"/>
</dbReference>
<name>A0A0C2BJL5_9BURK</name>
<dbReference type="GO" id="GO:0005344">
    <property type="term" value="F:oxygen carrier activity"/>
    <property type="evidence" value="ECO:0007669"/>
    <property type="project" value="UniProtKB-KW"/>
</dbReference>
<comment type="similarity">
    <text evidence="1">Belongs to the hemerythrin family.</text>
</comment>
<dbReference type="InterPro" id="IPR035938">
    <property type="entry name" value="Hemerythrin-like_sf"/>
</dbReference>
<evidence type="ECO:0000313" key="7">
    <source>
        <dbReference type="Proteomes" id="UP000031572"/>
    </source>
</evidence>
<dbReference type="SUPFAM" id="SSF47188">
    <property type="entry name" value="Hemerythrin-like"/>
    <property type="match status" value="1"/>
</dbReference>
<dbReference type="CDD" id="cd12107">
    <property type="entry name" value="Hemerythrin"/>
    <property type="match status" value="1"/>
</dbReference>
<dbReference type="PANTHER" id="PTHR37164:SF1">
    <property type="entry name" value="BACTERIOHEMERYTHRIN"/>
    <property type="match status" value="1"/>
</dbReference>
<dbReference type="Proteomes" id="UP000031572">
    <property type="component" value="Unassembled WGS sequence"/>
</dbReference>
<sequence length="132" mass="15257">MAYFTWSEELRVGNSFIDSDHQKLISLVNRLHDAMAQGHGKDILGKIFDELIRYTREHFTREEEHMQKIRYADFAAHKQEHDKLIKDVVDLQSKFNAGNGMLSVQVSGFLRNWLVNHIMKTDTKLASALQAA</sequence>
<dbReference type="InterPro" id="IPR050669">
    <property type="entry name" value="Hemerythrin"/>
</dbReference>
<dbReference type="STRING" id="709839.TSA66_04280"/>
<evidence type="ECO:0000256" key="4">
    <source>
        <dbReference type="ARBA" id="ARBA00023004"/>
    </source>
</evidence>
<evidence type="ECO:0000256" key="2">
    <source>
        <dbReference type="ARBA" id="ARBA00022621"/>
    </source>
</evidence>
<comment type="caution">
    <text evidence="6">The sequence shown here is derived from an EMBL/GenBank/DDBJ whole genome shotgun (WGS) entry which is preliminary data.</text>
</comment>
<evidence type="ECO:0000313" key="6">
    <source>
        <dbReference type="EMBL" id="KIF80204.1"/>
    </source>
</evidence>
<keyword evidence="3" id="KW-0479">Metal-binding</keyword>
<dbReference type="GO" id="GO:0046872">
    <property type="term" value="F:metal ion binding"/>
    <property type="evidence" value="ECO:0007669"/>
    <property type="project" value="UniProtKB-KW"/>
</dbReference>
<dbReference type="PROSITE" id="PS00550">
    <property type="entry name" value="HEMERYTHRINS"/>
    <property type="match status" value="1"/>
</dbReference>
<organism evidence="6 7">
    <name type="scientific">Noviherbaspirillum autotrophicum</name>
    <dbReference type="NCBI Taxonomy" id="709839"/>
    <lineage>
        <taxon>Bacteria</taxon>
        <taxon>Pseudomonadati</taxon>
        <taxon>Pseudomonadota</taxon>
        <taxon>Betaproteobacteria</taxon>
        <taxon>Burkholderiales</taxon>
        <taxon>Oxalobacteraceae</taxon>
        <taxon>Noviherbaspirillum</taxon>
    </lineage>
</organism>
<proteinExistence type="inferred from homology"/>
<accession>A0A0C2BJL5</accession>
<dbReference type="AlphaFoldDB" id="A0A0C2BJL5"/>
<dbReference type="Pfam" id="PF01814">
    <property type="entry name" value="Hemerythrin"/>
    <property type="match status" value="1"/>
</dbReference>
<dbReference type="PANTHER" id="PTHR37164">
    <property type="entry name" value="BACTERIOHEMERYTHRIN"/>
    <property type="match status" value="1"/>
</dbReference>
<dbReference type="RefSeq" id="WP_040039119.1">
    <property type="nucleotide sequence ID" value="NZ_JWJG01000028.1"/>
</dbReference>
<keyword evidence="7" id="KW-1185">Reference proteome</keyword>
<reference evidence="6 7" key="1">
    <citation type="submission" date="2014-12" db="EMBL/GenBank/DDBJ databases">
        <title>Denitrispirillum autotrophicum gen. nov., sp. nov., Denitrifying, Facultatively Autotrophic Bacteria Isolated from Rice Paddy Soil.</title>
        <authorList>
            <person name="Ishii S."/>
            <person name="Ashida N."/>
            <person name="Ohno H."/>
            <person name="Otsuka S."/>
            <person name="Yokota A."/>
            <person name="Senoo K."/>
        </authorList>
    </citation>
    <scope>NUCLEOTIDE SEQUENCE [LARGE SCALE GENOMIC DNA]</scope>
    <source>
        <strain evidence="6 7">TSA66</strain>
    </source>
</reference>
<dbReference type="NCBIfam" id="TIGR02481">
    <property type="entry name" value="hemeryth_dom"/>
    <property type="match status" value="1"/>
</dbReference>
<keyword evidence="2" id="KW-0561">Oxygen transport</keyword>
<keyword evidence="2" id="KW-0813">Transport</keyword>
<dbReference type="OrthoDB" id="5296936at2"/>
<dbReference type="EMBL" id="JWJG01000028">
    <property type="protein sequence ID" value="KIF80204.1"/>
    <property type="molecule type" value="Genomic_DNA"/>
</dbReference>
<feature type="domain" description="Hemerythrin-like" evidence="5">
    <location>
        <begin position="14"/>
        <end position="128"/>
    </location>
</feature>
<keyword evidence="4" id="KW-0408">Iron</keyword>